<keyword evidence="6" id="KW-0631">Potassium channel</keyword>
<evidence type="ECO:0008006" key="16">
    <source>
        <dbReference type="Google" id="ProtNLM"/>
    </source>
</evidence>
<keyword evidence="5 13" id="KW-0812">Transmembrane</keyword>
<evidence type="ECO:0000256" key="4">
    <source>
        <dbReference type="ARBA" id="ARBA00022538"/>
    </source>
</evidence>
<dbReference type="Proteomes" id="UP000050909">
    <property type="component" value="Unassembled WGS sequence"/>
</dbReference>
<dbReference type="InterPro" id="IPR010617">
    <property type="entry name" value="TMEM175-like"/>
</dbReference>
<evidence type="ECO:0000256" key="7">
    <source>
        <dbReference type="ARBA" id="ARBA00022958"/>
    </source>
</evidence>
<keyword evidence="15" id="KW-1185">Reference proteome</keyword>
<keyword evidence="3" id="KW-0813">Transport</keyword>
<evidence type="ECO:0000256" key="11">
    <source>
        <dbReference type="ARBA" id="ARBA00023303"/>
    </source>
</evidence>
<comment type="similarity">
    <text evidence="2">Belongs to the TMEM175 family.</text>
</comment>
<gene>
    <name evidence="14" type="ORF">FC62_GL001551</name>
</gene>
<dbReference type="GO" id="GO:0005267">
    <property type="term" value="F:potassium channel activity"/>
    <property type="evidence" value="ECO:0007669"/>
    <property type="project" value="UniProtKB-KW"/>
</dbReference>
<feature type="transmembrane region" description="Helical" evidence="13">
    <location>
        <begin position="14"/>
        <end position="39"/>
    </location>
</feature>
<keyword evidence="8 13" id="KW-1133">Transmembrane helix</keyword>
<accession>A0A0R1H390</accession>
<evidence type="ECO:0000256" key="10">
    <source>
        <dbReference type="ARBA" id="ARBA00023136"/>
    </source>
</evidence>
<proteinExistence type="inferred from homology"/>
<evidence type="ECO:0000256" key="2">
    <source>
        <dbReference type="ARBA" id="ARBA00006920"/>
    </source>
</evidence>
<dbReference type="EMBL" id="AZCV01000008">
    <property type="protein sequence ID" value="KRK37047.1"/>
    <property type="molecule type" value="Genomic_DNA"/>
</dbReference>
<dbReference type="RefSeq" id="WP_054745645.1">
    <property type="nucleotide sequence ID" value="NZ_AZCV01000008.1"/>
</dbReference>
<protein>
    <recommendedName>
        <fullName evidence="16">DUF1211 domain-containing protein</fullName>
    </recommendedName>
</protein>
<evidence type="ECO:0000256" key="12">
    <source>
        <dbReference type="ARBA" id="ARBA00034430"/>
    </source>
</evidence>
<evidence type="ECO:0000256" key="1">
    <source>
        <dbReference type="ARBA" id="ARBA00004141"/>
    </source>
</evidence>
<evidence type="ECO:0000256" key="5">
    <source>
        <dbReference type="ARBA" id="ARBA00022692"/>
    </source>
</evidence>
<comment type="subcellular location">
    <subcellularLocation>
        <location evidence="1">Membrane</location>
        <topology evidence="1">Multi-pass membrane protein</topology>
    </subcellularLocation>
</comment>
<keyword evidence="9" id="KW-0406">Ion transport</keyword>
<evidence type="ECO:0000313" key="15">
    <source>
        <dbReference type="Proteomes" id="UP000050909"/>
    </source>
</evidence>
<comment type="caution">
    <text evidence="14">The sequence shown here is derived from an EMBL/GenBank/DDBJ whole genome shotgun (WGS) entry which is preliminary data.</text>
</comment>
<dbReference type="GO" id="GO:0015252">
    <property type="term" value="F:proton channel activity"/>
    <property type="evidence" value="ECO:0007669"/>
    <property type="project" value="InterPro"/>
</dbReference>
<dbReference type="GO" id="GO:0016020">
    <property type="term" value="C:membrane"/>
    <property type="evidence" value="ECO:0007669"/>
    <property type="project" value="UniProtKB-SubCell"/>
</dbReference>
<reference evidence="14 15" key="1">
    <citation type="journal article" date="2015" name="Genome Announc.">
        <title>Expanding the biotechnology potential of lactobacilli through comparative genomics of 213 strains and associated genera.</title>
        <authorList>
            <person name="Sun Z."/>
            <person name="Harris H.M."/>
            <person name="McCann A."/>
            <person name="Guo C."/>
            <person name="Argimon S."/>
            <person name="Zhang W."/>
            <person name="Yang X."/>
            <person name="Jeffery I.B."/>
            <person name="Cooney J.C."/>
            <person name="Kagawa T.F."/>
            <person name="Liu W."/>
            <person name="Song Y."/>
            <person name="Salvetti E."/>
            <person name="Wrobel A."/>
            <person name="Rasinkangas P."/>
            <person name="Parkhill J."/>
            <person name="Rea M.C."/>
            <person name="O'Sullivan O."/>
            <person name="Ritari J."/>
            <person name="Douillard F.P."/>
            <person name="Paul Ross R."/>
            <person name="Yang R."/>
            <person name="Briner A.E."/>
            <person name="Felis G.E."/>
            <person name="de Vos W.M."/>
            <person name="Barrangou R."/>
            <person name="Klaenhammer T.R."/>
            <person name="Caufield P.W."/>
            <person name="Cui Y."/>
            <person name="Zhang H."/>
            <person name="O'Toole P.W."/>
        </authorList>
    </citation>
    <scope>NUCLEOTIDE SEQUENCE [LARGE SCALE GENOMIC DNA]</scope>
    <source>
        <strain evidence="14 15">DSM 20534</strain>
    </source>
</reference>
<keyword evidence="11" id="KW-0407">Ion channel</keyword>
<evidence type="ECO:0000256" key="8">
    <source>
        <dbReference type="ARBA" id="ARBA00022989"/>
    </source>
</evidence>
<evidence type="ECO:0000313" key="14">
    <source>
        <dbReference type="EMBL" id="KRK37047.1"/>
    </source>
</evidence>
<keyword evidence="7" id="KW-0630">Potassium</keyword>
<organism evidence="14 15">
    <name type="scientific">Amylolactobacillus amylotrophicus DSM 20534</name>
    <dbReference type="NCBI Taxonomy" id="1423722"/>
    <lineage>
        <taxon>Bacteria</taxon>
        <taxon>Bacillati</taxon>
        <taxon>Bacillota</taxon>
        <taxon>Bacilli</taxon>
        <taxon>Lactobacillales</taxon>
        <taxon>Lactobacillaceae</taxon>
        <taxon>Amylolactobacillus</taxon>
    </lineage>
</organism>
<dbReference type="Pfam" id="PF06736">
    <property type="entry name" value="TMEM175"/>
    <property type="match status" value="1"/>
</dbReference>
<evidence type="ECO:0000256" key="13">
    <source>
        <dbReference type="SAM" id="Phobius"/>
    </source>
</evidence>
<evidence type="ECO:0000256" key="3">
    <source>
        <dbReference type="ARBA" id="ARBA00022448"/>
    </source>
</evidence>
<dbReference type="PATRIC" id="fig|1423722.3.peg.1577"/>
<keyword evidence="4" id="KW-0633">Potassium transport</keyword>
<sequence>MEKLKERMDFFSDAVMAIIITIMVLELTLPTSNTAAAYLQFGKSIGRPICSKHWPSFSKMSTRNNNGE</sequence>
<keyword evidence="10 13" id="KW-0472">Membrane</keyword>
<comment type="catalytic activity">
    <reaction evidence="12">
        <text>K(+)(in) = K(+)(out)</text>
        <dbReference type="Rhea" id="RHEA:29463"/>
        <dbReference type="ChEBI" id="CHEBI:29103"/>
    </reaction>
</comment>
<name>A0A0R1H390_9LACO</name>
<evidence type="ECO:0000256" key="6">
    <source>
        <dbReference type="ARBA" id="ARBA00022826"/>
    </source>
</evidence>
<evidence type="ECO:0000256" key="9">
    <source>
        <dbReference type="ARBA" id="ARBA00023065"/>
    </source>
</evidence>
<dbReference type="AlphaFoldDB" id="A0A0R1H390"/>